<evidence type="ECO:0000259" key="1">
    <source>
        <dbReference type="Pfam" id="PF01890"/>
    </source>
</evidence>
<dbReference type="Pfam" id="PF11761">
    <property type="entry name" value="CbiG_mid"/>
    <property type="match status" value="1"/>
</dbReference>
<evidence type="ECO:0000313" key="4">
    <source>
        <dbReference type="EMBL" id="MCW3807181.1"/>
    </source>
</evidence>
<dbReference type="InterPro" id="IPR002750">
    <property type="entry name" value="CobE/GbiG_C"/>
</dbReference>
<dbReference type="Gene3D" id="3.40.50.11220">
    <property type="match status" value="1"/>
</dbReference>
<dbReference type="Pfam" id="PF11760">
    <property type="entry name" value="CbiG_N"/>
    <property type="match status" value="1"/>
</dbReference>
<dbReference type="GO" id="GO:0009236">
    <property type="term" value="P:cobalamin biosynthetic process"/>
    <property type="evidence" value="ECO:0007669"/>
    <property type="project" value="InterPro"/>
</dbReference>
<sequence>MIAIISVSKQGNALASLLSEKINEEAICYTLAKYDLEGFQPIKGRIRHFCKFLFQEYEALIFIMATGIVVRSIAPWIKDKTSDPAVVVIDDKGQHVISLLSGHIGGANNLTEEVAMLINAQPVITTSSDVNNLPAVDTLAQEKDLIIDSMNDAKIITSMIINNQKVELVDEHGVFEKDILPDTDGEICGRLIVSNKFGFDEPVPFVRLIPENIVLGVGCKKNTGSHQLWEFIKENLYALNLDLRSVKTIASIDIKAEEKAIIDAAEYLQCTNCFYNQKQLQEVDHLFEGSDFVKSTVGVASVSTTSAYLAGNEKGKFLIRKAKKDGMTLSIFETTIN</sequence>
<dbReference type="Proteomes" id="UP001207408">
    <property type="component" value="Unassembled WGS sequence"/>
</dbReference>
<feature type="domain" description="Cobalamin synthesis G N-terminal" evidence="2">
    <location>
        <begin position="51"/>
        <end position="129"/>
    </location>
</feature>
<evidence type="ECO:0000259" key="2">
    <source>
        <dbReference type="Pfam" id="PF11760"/>
    </source>
</evidence>
<evidence type="ECO:0000313" key="5">
    <source>
        <dbReference type="Proteomes" id="UP001207408"/>
    </source>
</evidence>
<dbReference type="InterPro" id="IPR021745">
    <property type="entry name" value="CbiG_mid"/>
</dbReference>
<accession>A0AAE3MGQ3</accession>
<dbReference type="GO" id="GO:0043779">
    <property type="term" value="F:cobalt-precorrin-5A acetaldehyde-lyase activity"/>
    <property type="evidence" value="ECO:0007669"/>
    <property type="project" value="UniProtKB-EC"/>
</dbReference>
<keyword evidence="5" id="KW-1185">Reference proteome</keyword>
<dbReference type="InterPro" id="IPR036518">
    <property type="entry name" value="CobE/GbiG_C_sf"/>
</dbReference>
<evidence type="ECO:0000259" key="3">
    <source>
        <dbReference type="Pfam" id="PF11761"/>
    </source>
</evidence>
<dbReference type="SUPFAM" id="SSF159672">
    <property type="entry name" value="CbiG N-terminal domain-like"/>
    <property type="match status" value="1"/>
</dbReference>
<dbReference type="AlphaFoldDB" id="A0AAE3MGQ3"/>
<dbReference type="PANTHER" id="PTHR37477:SF1">
    <property type="entry name" value="COBALT-PRECORRIN-5A HYDROLASE"/>
    <property type="match status" value="1"/>
</dbReference>
<dbReference type="SUPFAM" id="SSF159664">
    <property type="entry name" value="CobE/GbiG C-terminal domain-like"/>
    <property type="match status" value="1"/>
</dbReference>
<dbReference type="RefSeq" id="WP_301201331.1">
    <property type="nucleotide sequence ID" value="NZ_JAPDPI010000039.1"/>
</dbReference>
<dbReference type="PANTHER" id="PTHR37477">
    <property type="entry name" value="COBALT-PRECORRIN-5A HYDROLASE"/>
    <property type="match status" value="1"/>
</dbReference>
<dbReference type="NCBIfam" id="NF004466">
    <property type="entry name" value="PRK05788.1-4"/>
    <property type="match status" value="1"/>
</dbReference>
<dbReference type="InterPro" id="IPR052553">
    <property type="entry name" value="CbiG_hydrolase"/>
</dbReference>
<keyword evidence="4" id="KW-0378">Hydrolase</keyword>
<proteinExistence type="predicted"/>
<dbReference type="InterPro" id="IPR038029">
    <property type="entry name" value="GbiG_N_sf"/>
</dbReference>
<dbReference type="EC" id="3.7.1.12" evidence="4"/>
<comment type="caution">
    <text evidence="4">The sequence shown here is derived from an EMBL/GenBank/DDBJ whole genome shotgun (WGS) entry which is preliminary data.</text>
</comment>
<dbReference type="Gene3D" id="3.30.420.180">
    <property type="entry name" value="CobE/GbiG C-terminal domain"/>
    <property type="match status" value="1"/>
</dbReference>
<dbReference type="EMBL" id="JAPDPI010000039">
    <property type="protein sequence ID" value="MCW3807181.1"/>
    <property type="molecule type" value="Genomic_DNA"/>
</dbReference>
<protein>
    <submittedName>
        <fullName evidence="4">Cobalt-precorrin 5A hydrolase</fullName>
        <ecNumber evidence="4">3.7.1.12</ecNumber>
    </submittedName>
</protein>
<reference evidence="4" key="1">
    <citation type="submission" date="2022-10" db="EMBL/GenBank/DDBJ databases">
        <authorList>
            <person name="Yu W.X."/>
        </authorList>
    </citation>
    <scope>NUCLEOTIDE SEQUENCE</scope>
    <source>
        <strain evidence="4">D04</strain>
    </source>
</reference>
<dbReference type="Pfam" id="PF01890">
    <property type="entry name" value="CbiG_C"/>
    <property type="match status" value="1"/>
</dbReference>
<feature type="domain" description="CobE/GbiG C-terminal" evidence="1">
    <location>
        <begin position="213"/>
        <end position="331"/>
    </location>
</feature>
<gene>
    <name evidence="4" type="primary">cbiG</name>
    <name evidence="4" type="ORF">OM074_16210</name>
</gene>
<dbReference type="InterPro" id="IPR021744">
    <property type="entry name" value="CbiG_N"/>
</dbReference>
<organism evidence="4 5">
    <name type="scientific">Plebeiibacterium marinum</name>
    <dbReference type="NCBI Taxonomy" id="2992111"/>
    <lineage>
        <taxon>Bacteria</taxon>
        <taxon>Pseudomonadati</taxon>
        <taxon>Bacteroidota</taxon>
        <taxon>Bacteroidia</taxon>
        <taxon>Marinilabiliales</taxon>
        <taxon>Marinilabiliaceae</taxon>
        <taxon>Plebeiibacterium</taxon>
    </lineage>
</organism>
<feature type="domain" description="Cobalamin biosynthesis central region" evidence="3">
    <location>
        <begin position="134"/>
        <end position="184"/>
    </location>
</feature>
<name>A0AAE3MGQ3_9BACT</name>